<accession>A0A179FVD1</accession>
<comment type="caution">
    <text evidence="2">The sequence shown here is derived from an EMBL/GenBank/DDBJ whole genome shotgun (WGS) entry which is preliminary data.</text>
</comment>
<evidence type="ECO:0000256" key="1">
    <source>
        <dbReference type="SAM" id="MobiDB-lite"/>
    </source>
</evidence>
<organism evidence="2 3">
    <name type="scientific">Purpureocillium lilacinum</name>
    <name type="common">Paecilomyces lilacinus</name>
    <dbReference type="NCBI Taxonomy" id="33203"/>
    <lineage>
        <taxon>Eukaryota</taxon>
        <taxon>Fungi</taxon>
        <taxon>Dikarya</taxon>
        <taxon>Ascomycota</taxon>
        <taxon>Pezizomycotina</taxon>
        <taxon>Sordariomycetes</taxon>
        <taxon>Hypocreomycetidae</taxon>
        <taxon>Hypocreales</taxon>
        <taxon>Ophiocordycipitaceae</taxon>
        <taxon>Purpureocillium</taxon>
    </lineage>
</organism>
<dbReference type="AlphaFoldDB" id="A0A179FVD1"/>
<dbReference type="EMBL" id="LSBI01000021">
    <property type="protein sequence ID" value="OAQ69572.1"/>
    <property type="molecule type" value="Genomic_DNA"/>
</dbReference>
<evidence type="ECO:0000313" key="2">
    <source>
        <dbReference type="EMBL" id="OAQ69572.1"/>
    </source>
</evidence>
<name>A0A179FVD1_PURLI</name>
<protein>
    <submittedName>
        <fullName evidence="2">Uncharacterized protein</fullName>
    </submittedName>
</protein>
<gene>
    <name evidence="2" type="ORF">VFPFJ_11074</name>
</gene>
<dbReference type="Proteomes" id="UP000078340">
    <property type="component" value="Unassembled WGS sequence"/>
</dbReference>
<sequence length="60" mass="6580">MPQPTTAGARRHRVEETANGHSDRETFCSLPCTGFHLLSEMPGAQCCGAVRDTDNCSWDK</sequence>
<reference evidence="2 3" key="1">
    <citation type="submission" date="2016-02" db="EMBL/GenBank/DDBJ databases">
        <title>Biosynthesis of antibiotic leucinostatins and their inhibition on Phytophthora in bio-control Purpureocillium lilacinum.</title>
        <authorList>
            <person name="Wang G."/>
            <person name="Liu Z."/>
            <person name="Lin R."/>
            <person name="Li E."/>
            <person name="Mao Z."/>
            <person name="Ling J."/>
            <person name="Yin W."/>
            <person name="Xie B."/>
        </authorList>
    </citation>
    <scope>NUCLEOTIDE SEQUENCE [LARGE SCALE GENOMIC DNA]</scope>
    <source>
        <strain evidence="2">PLFJ-1</strain>
    </source>
</reference>
<evidence type="ECO:0000313" key="3">
    <source>
        <dbReference type="Proteomes" id="UP000078340"/>
    </source>
</evidence>
<feature type="region of interest" description="Disordered" evidence="1">
    <location>
        <begin position="1"/>
        <end position="23"/>
    </location>
</feature>
<proteinExistence type="predicted"/>
<feature type="compositionally biased region" description="Basic and acidic residues" evidence="1">
    <location>
        <begin position="13"/>
        <end position="23"/>
    </location>
</feature>